<dbReference type="Proteomes" id="UP000735302">
    <property type="component" value="Unassembled WGS sequence"/>
</dbReference>
<keyword evidence="2" id="KW-1185">Reference proteome</keyword>
<gene>
    <name evidence="1" type="ORF">PoB_004357900</name>
</gene>
<accession>A0AAV4BAA9</accession>
<proteinExistence type="predicted"/>
<comment type="caution">
    <text evidence="1">The sequence shown here is derived from an EMBL/GenBank/DDBJ whole genome shotgun (WGS) entry which is preliminary data.</text>
</comment>
<evidence type="ECO:0000313" key="2">
    <source>
        <dbReference type="Proteomes" id="UP000735302"/>
    </source>
</evidence>
<protein>
    <submittedName>
        <fullName evidence="1">Uncharacterized protein</fullName>
    </submittedName>
</protein>
<evidence type="ECO:0000313" key="1">
    <source>
        <dbReference type="EMBL" id="GFO17074.1"/>
    </source>
</evidence>
<name>A0AAV4BAA9_9GAST</name>
<dbReference type="AlphaFoldDB" id="A0AAV4BAA9"/>
<dbReference type="EMBL" id="BLXT01004727">
    <property type="protein sequence ID" value="GFO17074.1"/>
    <property type="molecule type" value="Genomic_DNA"/>
</dbReference>
<reference evidence="1 2" key="1">
    <citation type="journal article" date="2021" name="Elife">
        <title>Chloroplast acquisition without the gene transfer in kleptoplastic sea slugs, Plakobranchus ocellatus.</title>
        <authorList>
            <person name="Maeda T."/>
            <person name="Takahashi S."/>
            <person name="Yoshida T."/>
            <person name="Shimamura S."/>
            <person name="Takaki Y."/>
            <person name="Nagai Y."/>
            <person name="Toyoda A."/>
            <person name="Suzuki Y."/>
            <person name="Arimoto A."/>
            <person name="Ishii H."/>
            <person name="Satoh N."/>
            <person name="Nishiyama T."/>
            <person name="Hasebe M."/>
            <person name="Maruyama T."/>
            <person name="Minagawa J."/>
            <person name="Obokata J."/>
            <person name="Shigenobu S."/>
        </authorList>
    </citation>
    <scope>NUCLEOTIDE SEQUENCE [LARGE SCALE GENOMIC DNA]</scope>
</reference>
<organism evidence="1 2">
    <name type="scientific">Plakobranchus ocellatus</name>
    <dbReference type="NCBI Taxonomy" id="259542"/>
    <lineage>
        <taxon>Eukaryota</taxon>
        <taxon>Metazoa</taxon>
        <taxon>Spiralia</taxon>
        <taxon>Lophotrochozoa</taxon>
        <taxon>Mollusca</taxon>
        <taxon>Gastropoda</taxon>
        <taxon>Heterobranchia</taxon>
        <taxon>Euthyneura</taxon>
        <taxon>Panpulmonata</taxon>
        <taxon>Sacoglossa</taxon>
        <taxon>Placobranchoidea</taxon>
        <taxon>Plakobranchidae</taxon>
        <taxon>Plakobranchus</taxon>
    </lineage>
</organism>
<sequence>MTTKTFHRTTKYKTTPCLEINRIPSIISGPLEWRNWGQMPTYCHWLLLPDNKVREYGDVVSATLIVIKNSSAHWKQSEGEKYSRQK</sequence>